<dbReference type="GO" id="GO:1902201">
    <property type="term" value="P:negative regulation of bacterial-type flagellum-dependent cell motility"/>
    <property type="evidence" value="ECO:0007669"/>
    <property type="project" value="TreeGrafter"/>
</dbReference>
<evidence type="ECO:0000256" key="4">
    <source>
        <dbReference type="SAM" id="SignalP"/>
    </source>
</evidence>
<feature type="chain" id="PRO_5021447687" description="diguanylate cyclase" evidence="4">
    <location>
        <begin position="25"/>
        <end position="672"/>
    </location>
</feature>
<evidence type="ECO:0000313" key="7">
    <source>
        <dbReference type="Proteomes" id="UP000298438"/>
    </source>
</evidence>
<dbReference type="PANTHER" id="PTHR45138:SF9">
    <property type="entry name" value="DIGUANYLATE CYCLASE DGCM-RELATED"/>
    <property type="match status" value="1"/>
</dbReference>
<dbReference type="EMBL" id="SPVF01000129">
    <property type="protein sequence ID" value="TFW20605.1"/>
    <property type="molecule type" value="Genomic_DNA"/>
</dbReference>
<dbReference type="InterPro" id="IPR000160">
    <property type="entry name" value="GGDEF_dom"/>
</dbReference>
<dbReference type="CDD" id="cd01949">
    <property type="entry name" value="GGDEF"/>
    <property type="match status" value="1"/>
</dbReference>
<dbReference type="EC" id="2.7.7.65" evidence="1"/>
<dbReference type="NCBIfam" id="TIGR00254">
    <property type="entry name" value="GGDEF"/>
    <property type="match status" value="1"/>
</dbReference>
<dbReference type="SUPFAM" id="SSF55073">
    <property type="entry name" value="Nucleotide cyclase"/>
    <property type="match status" value="1"/>
</dbReference>
<dbReference type="InterPro" id="IPR011990">
    <property type="entry name" value="TPR-like_helical_dom_sf"/>
</dbReference>
<evidence type="ECO:0000313" key="6">
    <source>
        <dbReference type="EMBL" id="TFW20605.1"/>
    </source>
</evidence>
<dbReference type="AlphaFoldDB" id="A0A4Y9SD28"/>
<feature type="domain" description="GGDEF" evidence="5">
    <location>
        <begin position="491"/>
        <end position="625"/>
    </location>
</feature>
<dbReference type="RefSeq" id="WP_135207127.1">
    <property type="nucleotide sequence ID" value="NZ_SPVF01000129.1"/>
</dbReference>
<evidence type="ECO:0000256" key="2">
    <source>
        <dbReference type="ARBA" id="ARBA00034247"/>
    </source>
</evidence>
<keyword evidence="3" id="KW-0472">Membrane</keyword>
<evidence type="ECO:0000256" key="3">
    <source>
        <dbReference type="SAM" id="Phobius"/>
    </source>
</evidence>
<dbReference type="PROSITE" id="PS50887">
    <property type="entry name" value="GGDEF"/>
    <property type="match status" value="1"/>
</dbReference>
<dbReference type="Gene3D" id="3.30.70.270">
    <property type="match status" value="1"/>
</dbReference>
<dbReference type="PANTHER" id="PTHR45138">
    <property type="entry name" value="REGULATORY COMPONENTS OF SENSORY TRANSDUCTION SYSTEM"/>
    <property type="match status" value="1"/>
</dbReference>
<keyword evidence="3" id="KW-0812">Transmembrane</keyword>
<dbReference type="InterPro" id="IPR043128">
    <property type="entry name" value="Rev_trsase/Diguanyl_cyclase"/>
</dbReference>
<comment type="catalytic activity">
    <reaction evidence="2">
        <text>2 GTP = 3',3'-c-di-GMP + 2 diphosphate</text>
        <dbReference type="Rhea" id="RHEA:24898"/>
        <dbReference type="ChEBI" id="CHEBI:33019"/>
        <dbReference type="ChEBI" id="CHEBI:37565"/>
        <dbReference type="ChEBI" id="CHEBI:58805"/>
        <dbReference type="EC" id="2.7.7.65"/>
    </reaction>
</comment>
<feature type="signal peptide" evidence="4">
    <location>
        <begin position="1"/>
        <end position="24"/>
    </location>
</feature>
<organism evidence="6 7">
    <name type="scientific">Zemynaea arenosa</name>
    <dbReference type="NCBI Taxonomy" id="2561931"/>
    <lineage>
        <taxon>Bacteria</taxon>
        <taxon>Pseudomonadati</taxon>
        <taxon>Pseudomonadota</taxon>
        <taxon>Betaproteobacteria</taxon>
        <taxon>Burkholderiales</taxon>
        <taxon>Oxalobacteraceae</taxon>
        <taxon>Telluria group</taxon>
        <taxon>Zemynaea</taxon>
    </lineage>
</organism>
<evidence type="ECO:0000256" key="1">
    <source>
        <dbReference type="ARBA" id="ARBA00012528"/>
    </source>
</evidence>
<name>A0A4Y9SD28_9BURK</name>
<gene>
    <name evidence="6" type="ORF">E4L96_10265</name>
</gene>
<dbReference type="Pfam" id="PF00990">
    <property type="entry name" value="GGDEF"/>
    <property type="match status" value="1"/>
</dbReference>
<dbReference type="Gene3D" id="1.25.40.10">
    <property type="entry name" value="Tetratricopeptide repeat domain"/>
    <property type="match status" value="1"/>
</dbReference>
<accession>A0A4Y9SD28</accession>
<reference evidence="6 7" key="1">
    <citation type="submission" date="2019-03" db="EMBL/GenBank/DDBJ databases">
        <title>Draft Genome Sequence of Massilia arenosa sp. nov., a Novel Massilia Species Isolated from a Sandy-loam Maize Soil.</title>
        <authorList>
            <person name="Raths R."/>
            <person name="Peta V."/>
            <person name="Bucking H."/>
        </authorList>
    </citation>
    <scope>NUCLEOTIDE SEQUENCE [LARGE SCALE GENOMIC DNA]</scope>
    <source>
        <strain evidence="6 7">MC02</strain>
    </source>
</reference>
<comment type="caution">
    <text evidence="6">The sequence shown here is derived from an EMBL/GenBank/DDBJ whole genome shotgun (WGS) entry which is preliminary data.</text>
</comment>
<dbReference type="GO" id="GO:0052621">
    <property type="term" value="F:diguanylate cyclase activity"/>
    <property type="evidence" value="ECO:0007669"/>
    <property type="project" value="UniProtKB-EC"/>
</dbReference>
<dbReference type="InterPro" id="IPR050469">
    <property type="entry name" value="Diguanylate_Cyclase"/>
</dbReference>
<sequence length="672" mass="72972">MSKKIALGWAATVVLSAWLSAAHAAGPSADELVLNAREHGYVSPVTAAAALERAASAAPQAHPGPLHATLAALHIAADDAPGVARDLAFLRTQGCTGCADWALLREAQWAVRRQDKPAAVALLPRVAALASARDPDLQQMSYYLQAAIADQQSDHARAIDLALRALRLAEATGNAAEQARTLNMLTLASTNRRDLDRAEAWAAEGYALAEKIGFIYVMAYIRTNQAWIYALRGDAARERQALLDVMRITESHAGLDDARMINSVNLAEYYLKVHRYAEAEAAARDAIAQATRQKKDTAHGVALVALGNAQLHTHPAQGLATLEGAVAHLGRDGPTNWQVDAYEALAAGYEKLGQLQRALDTLHKLARIKDELQARDRGRALAEAQARFQAERKDRQIERLSLDNARRQAELAARSWEQRVWIALAAALAVGGAGLAFAIFAQRARNRLLEAANRHLRDASEHDALTGAGNRRYSARLLERLQARAAAEPEARWAVVLLDIDHFKRVNDQHGHGAGDSVLKQVAQRLQGLVREGDAVIRWGGEEFLLVLDHATPALLRQLCARILGAVADTPMQAEGETLPVTVSLGASLYPMYPGQSWEELLHLIDSALYRAKHAGRNRAVVLEHGGRRARSTVWPDLDAALGQELLSAVTVMGPERLREVVAGPIFVSSWQ</sequence>
<dbReference type="Proteomes" id="UP000298438">
    <property type="component" value="Unassembled WGS sequence"/>
</dbReference>
<protein>
    <recommendedName>
        <fullName evidence="1">diguanylate cyclase</fullName>
        <ecNumber evidence="1">2.7.7.65</ecNumber>
    </recommendedName>
</protein>
<dbReference type="FunFam" id="3.30.70.270:FF:000001">
    <property type="entry name" value="Diguanylate cyclase domain protein"/>
    <property type="match status" value="1"/>
</dbReference>
<dbReference type="GO" id="GO:0043709">
    <property type="term" value="P:cell adhesion involved in single-species biofilm formation"/>
    <property type="evidence" value="ECO:0007669"/>
    <property type="project" value="TreeGrafter"/>
</dbReference>
<dbReference type="SMART" id="SM00267">
    <property type="entry name" value="GGDEF"/>
    <property type="match status" value="1"/>
</dbReference>
<dbReference type="GO" id="GO:0005886">
    <property type="term" value="C:plasma membrane"/>
    <property type="evidence" value="ECO:0007669"/>
    <property type="project" value="TreeGrafter"/>
</dbReference>
<proteinExistence type="predicted"/>
<dbReference type="OrthoDB" id="9813903at2"/>
<dbReference type="SUPFAM" id="SSF48452">
    <property type="entry name" value="TPR-like"/>
    <property type="match status" value="2"/>
</dbReference>
<feature type="transmembrane region" description="Helical" evidence="3">
    <location>
        <begin position="420"/>
        <end position="441"/>
    </location>
</feature>
<keyword evidence="7" id="KW-1185">Reference proteome</keyword>
<keyword evidence="4" id="KW-0732">Signal</keyword>
<dbReference type="InterPro" id="IPR029787">
    <property type="entry name" value="Nucleotide_cyclase"/>
</dbReference>
<keyword evidence="3" id="KW-1133">Transmembrane helix</keyword>
<evidence type="ECO:0000259" key="5">
    <source>
        <dbReference type="PROSITE" id="PS50887"/>
    </source>
</evidence>